<protein>
    <recommendedName>
        <fullName evidence="7">SMP domain-containing protein</fullName>
    </recommendedName>
</protein>
<reference evidence="3" key="3">
    <citation type="journal article" date="2023" name="Int. J. Mol. Sci.">
        <title>De Novo Assembly and Annotation of 11 Diverse Shrub Willow (Salix) Genomes Reveals Novel Gene Organization in Sex-Linked Regions.</title>
        <authorList>
            <person name="Hyden B."/>
            <person name="Feng K."/>
            <person name="Yates T.B."/>
            <person name="Jawdy S."/>
            <person name="Cereghino C."/>
            <person name="Smart L.B."/>
            <person name="Muchero W."/>
        </authorList>
    </citation>
    <scope>NUCLEOTIDE SEQUENCE [LARGE SCALE GENOMIC DNA]</scope>
    <source>
        <tissue evidence="3">Shoot tip</tissue>
    </source>
</reference>
<keyword evidence="2" id="KW-0732">Signal</keyword>
<dbReference type="EMBL" id="JAPFFL010000006">
    <property type="protein sequence ID" value="KAJ6721148.1"/>
    <property type="molecule type" value="Genomic_DNA"/>
</dbReference>
<dbReference type="EMBL" id="CAADRP010002063">
    <property type="protein sequence ID" value="VFU60443.1"/>
    <property type="molecule type" value="Genomic_DNA"/>
</dbReference>
<feature type="region of interest" description="Disordered" evidence="1">
    <location>
        <begin position="20"/>
        <end position="87"/>
    </location>
</feature>
<reference evidence="3" key="2">
    <citation type="submission" date="2022-11" db="EMBL/GenBank/DDBJ databases">
        <authorList>
            <person name="Hyden B.L."/>
            <person name="Feng K."/>
            <person name="Yates T."/>
            <person name="Jawdy S."/>
            <person name="Smart L.B."/>
            <person name="Muchero W."/>
        </authorList>
    </citation>
    <scope>NUCLEOTIDE SEQUENCE</scope>
    <source>
        <tissue evidence="3">Shoot tip</tissue>
    </source>
</reference>
<accession>A0A6N2N135</accession>
<dbReference type="OrthoDB" id="10395383at2759"/>
<reference evidence="5" key="1">
    <citation type="submission" date="2019-03" db="EMBL/GenBank/DDBJ databases">
        <authorList>
            <person name="Mank J."/>
            <person name="Almeida P."/>
        </authorList>
    </citation>
    <scope>NUCLEOTIDE SEQUENCE</scope>
    <source>
        <strain evidence="5">78183</strain>
    </source>
</reference>
<gene>
    <name evidence="3" type="ORF">OIU85_024261</name>
    <name evidence="4" type="ORF">SVIM_LOCUS436347</name>
    <name evidence="5" type="ORF">SVIM_LOCUS448402</name>
</gene>
<feature type="compositionally biased region" description="Polar residues" evidence="1">
    <location>
        <begin position="73"/>
        <end position="87"/>
    </location>
</feature>
<sequence>MERNSTWLHLSFILILGSTKQSSPLSPVSNGANPTINMNNKQGSHNLQASGTVSNMSQVTSNKIEPSIRKHNAGSSTDGNMETTQASDVLERARTAIASAERAAVELANVKFGSFKLGEGES</sequence>
<keyword evidence="6" id="KW-1185">Reference proteome</keyword>
<feature type="chain" id="PRO_5040693444" description="SMP domain-containing protein" evidence="2">
    <location>
        <begin position="23"/>
        <end position="122"/>
    </location>
</feature>
<feature type="compositionally biased region" description="Polar residues" evidence="1">
    <location>
        <begin position="20"/>
        <end position="64"/>
    </location>
</feature>
<feature type="signal peptide" evidence="2">
    <location>
        <begin position="1"/>
        <end position="22"/>
    </location>
</feature>
<evidence type="ECO:0000313" key="6">
    <source>
        <dbReference type="Proteomes" id="UP001151529"/>
    </source>
</evidence>
<dbReference type="Proteomes" id="UP001151529">
    <property type="component" value="Chromosome 10"/>
</dbReference>
<dbReference type="EMBL" id="CAADRP010002029">
    <property type="protein sequence ID" value="VFU59272.1"/>
    <property type="molecule type" value="Genomic_DNA"/>
</dbReference>
<organism evidence="5">
    <name type="scientific">Salix viminalis</name>
    <name type="common">Common osier</name>
    <name type="synonym">Basket willow</name>
    <dbReference type="NCBI Taxonomy" id="40686"/>
    <lineage>
        <taxon>Eukaryota</taxon>
        <taxon>Viridiplantae</taxon>
        <taxon>Streptophyta</taxon>
        <taxon>Embryophyta</taxon>
        <taxon>Tracheophyta</taxon>
        <taxon>Spermatophyta</taxon>
        <taxon>Magnoliopsida</taxon>
        <taxon>eudicotyledons</taxon>
        <taxon>Gunneridae</taxon>
        <taxon>Pentapetalae</taxon>
        <taxon>rosids</taxon>
        <taxon>fabids</taxon>
        <taxon>Malpighiales</taxon>
        <taxon>Salicaceae</taxon>
        <taxon>Saliceae</taxon>
        <taxon>Salix</taxon>
    </lineage>
</organism>
<evidence type="ECO:0000313" key="3">
    <source>
        <dbReference type="EMBL" id="KAJ6721148.1"/>
    </source>
</evidence>
<evidence type="ECO:0000313" key="5">
    <source>
        <dbReference type="EMBL" id="VFU60443.1"/>
    </source>
</evidence>
<dbReference type="AlphaFoldDB" id="A0A6N2N135"/>
<evidence type="ECO:0008006" key="7">
    <source>
        <dbReference type="Google" id="ProtNLM"/>
    </source>
</evidence>
<proteinExistence type="predicted"/>
<evidence type="ECO:0000256" key="1">
    <source>
        <dbReference type="SAM" id="MobiDB-lite"/>
    </source>
</evidence>
<evidence type="ECO:0000313" key="4">
    <source>
        <dbReference type="EMBL" id="VFU59272.1"/>
    </source>
</evidence>
<evidence type="ECO:0000256" key="2">
    <source>
        <dbReference type="SAM" id="SignalP"/>
    </source>
</evidence>
<name>A0A6N2N135_SALVM</name>